<evidence type="ECO:0008006" key="4">
    <source>
        <dbReference type="Google" id="ProtNLM"/>
    </source>
</evidence>
<reference evidence="2 3" key="1">
    <citation type="journal article" date="2014" name="Genome Announc.">
        <title>Genome Sequence of Afipia felis Strain 76713, Isolated in Hospital Water Using an Amoeba Co-Culture Procedure.</title>
        <authorList>
            <person name="Benamar S."/>
            <person name="La Scola B."/>
            <person name="Croce O."/>
        </authorList>
    </citation>
    <scope>NUCLEOTIDE SEQUENCE [LARGE SCALE GENOMIC DNA]</scope>
    <source>
        <strain evidence="2 3">76713</strain>
    </source>
</reference>
<comment type="caution">
    <text evidence="2">The sequence shown here is derived from an EMBL/GenBank/DDBJ whole genome shotgun (WGS) entry which is preliminary data.</text>
</comment>
<dbReference type="Pfam" id="PF12071">
    <property type="entry name" value="DUF3551"/>
    <property type="match status" value="1"/>
</dbReference>
<gene>
    <name evidence="2" type="ORF">BN961_02338</name>
</gene>
<sequence length="104" mass="10849">MKTYLLTAAALGLAAASLTTLGSMPAKAGTVCVTDSDSPVASCDFYSYAACQAYALGAGGSCMNNPYGDDGRYGYIAGPSSELGMAYNRYNGPIYRRGYTPGRW</sequence>
<feature type="signal peptide" evidence="1">
    <location>
        <begin position="1"/>
        <end position="28"/>
    </location>
</feature>
<dbReference type="RefSeq" id="WP_048756725.1">
    <property type="nucleotide sequence ID" value="NZ_CCAZ020000001.1"/>
</dbReference>
<evidence type="ECO:0000313" key="3">
    <source>
        <dbReference type="Proteomes" id="UP000035762"/>
    </source>
</evidence>
<accession>A0A090N7N6</accession>
<feature type="chain" id="PRO_5001860364" description="DUF3551 domain-containing protein" evidence="1">
    <location>
        <begin position="29"/>
        <end position="104"/>
    </location>
</feature>
<dbReference type="InterPro" id="IPR021937">
    <property type="entry name" value="DUF3551"/>
</dbReference>
<organism evidence="2 3">
    <name type="scientific">Afipia felis</name>
    <name type="common">Cat scratch disease bacillus</name>
    <dbReference type="NCBI Taxonomy" id="1035"/>
    <lineage>
        <taxon>Bacteria</taxon>
        <taxon>Pseudomonadati</taxon>
        <taxon>Pseudomonadota</taxon>
        <taxon>Alphaproteobacteria</taxon>
        <taxon>Hyphomicrobiales</taxon>
        <taxon>Nitrobacteraceae</taxon>
        <taxon>Afipia</taxon>
    </lineage>
</organism>
<dbReference type="Proteomes" id="UP000035762">
    <property type="component" value="Unassembled WGS sequence"/>
</dbReference>
<keyword evidence="3" id="KW-1185">Reference proteome</keyword>
<protein>
    <recommendedName>
        <fullName evidence="4">DUF3551 domain-containing protein</fullName>
    </recommendedName>
</protein>
<proteinExistence type="predicted"/>
<dbReference type="AlphaFoldDB" id="A0A090N7N6"/>
<dbReference type="EMBL" id="CCAZ020000001">
    <property type="protein sequence ID" value="CEG08918.1"/>
    <property type="molecule type" value="Genomic_DNA"/>
</dbReference>
<dbReference type="OrthoDB" id="8130006at2"/>
<name>A0A090N7N6_AFIFE</name>
<evidence type="ECO:0000256" key="1">
    <source>
        <dbReference type="SAM" id="SignalP"/>
    </source>
</evidence>
<evidence type="ECO:0000313" key="2">
    <source>
        <dbReference type="EMBL" id="CEG08918.1"/>
    </source>
</evidence>
<keyword evidence="1" id="KW-0732">Signal</keyword>
<dbReference type="STRING" id="1035.BN961_02338"/>